<evidence type="ECO:0000259" key="3">
    <source>
        <dbReference type="Pfam" id="PF17751"/>
    </source>
</evidence>
<proteinExistence type="inferred from homology"/>
<keyword evidence="6" id="KW-1185">Reference proteome</keyword>
<dbReference type="PANTHER" id="PTHR11200">
    <property type="entry name" value="INOSITOL 5-PHOSPHATASE"/>
    <property type="match status" value="1"/>
</dbReference>
<dbReference type="AlphaFoldDB" id="A0A3B3TCB3"/>
<dbReference type="GO" id="GO:0005737">
    <property type="term" value="C:cytoplasm"/>
    <property type="evidence" value="ECO:0007669"/>
    <property type="project" value="TreeGrafter"/>
</dbReference>
<dbReference type="GeneTree" id="ENSGT00940000156855"/>
<feature type="domain" description="SKICH" evidence="3">
    <location>
        <begin position="97"/>
        <end position="197"/>
    </location>
</feature>
<reference evidence="5" key="2">
    <citation type="submission" date="2025-09" db="UniProtKB">
        <authorList>
            <consortium name="Ensembl"/>
        </authorList>
    </citation>
    <scope>IDENTIFICATION</scope>
</reference>
<dbReference type="PANTHER" id="PTHR11200:SF298">
    <property type="entry name" value="INOSITOL POLYPHOSPHATE 5-PHOSPHATASE K ISOFORM X1"/>
    <property type="match status" value="1"/>
</dbReference>
<dbReference type="STRING" id="1676925.ENSPKIP00000040404"/>
<dbReference type="InterPro" id="IPR036691">
    <property type="entry name" value="Endo/exonu/phosph_ase_sf"/>
</dbReference>
<dbReference type="Ensembl" id="ENSPKIT00000021423.1">
    <property type="protein sequence ID" value="ENSPKIP00000040404.1"/>
    <property type="gene ID" value="ENSPKIG00000017363.1"/>
</dbReference>
<evidence type="ECO:0000256" key="1">
    <source>
        <dbReference type="ARBA" id="ARBA00005910"/>
    </source>
</evidence>
<dbReference type="Pfam" id="PF22669">
    <property type="entry name" value="Exo_endo_phos2"/>
    <property type="match status" value="1"/>
</dbReference>
<evidence type="ECO:0000256" key="2">
    <source>
        <dbReference type="SAM" id="MobiDB-lite"/>
    </source>
</evidence>
<dbReference type="InterPro" id="IPR041611">
    <property type="entry name" value="SKICH"/>
</dbReference>
<sequence length="388" mass="42238">FPPTYKFDVGTHTYDTSTKKRKPAWTDRVLWRLRAAGSPGPAQPPTVRRGLTSWLSPGLRVTQRSYRSHMGYTCSDHKPISAVFSLQFPFKMDVPLVTLSVDKEWTKVSDASVSFQVASSLSRSTWDWIALYKVGFRHPKDYASYIWTRQEDSDHQSHEHKVTFSEEDLPKGSGEYMLGYYSHNLNSIVGLTQPFQVLLPPTSRRYRKGSSASSTEDDSTLELLPPQSRSPSPAAAKTRQSSRSRSPALPTLQGLGLRPRPHSRDTGPRSPSPRATTAWKERLLSPDSPTAPPPGCSRSGPPGTPVIEVSTPEALIAAIIPPSGLLGGAKVAGEGGNVSHNASPDALLRRCLQLCQAGTRMLTSGPVGHPTSDTNVMPGRPGHRGSGK</sequence>
<dbReference type="GO" id="GO:0005886">
    <property type="term" value="C:plasma membrane"/>
    <property type="evidence" value="ECO:0007669"/>
    <property type="project" value="TreeGrafter"/>
</dbReference>
<dbReference type="Gene3D" id="2.60.40.2840">
    <property type="match status" value="1"/>
</dbReference>
<dbReference type="GO" id="GO:0004439">
    <property type="term" value="F:phosphatidylinositol-4,5-bisphosphate 5-phosphatase activity"/>
    <property type="evidence" value="ECO:0007669"/>
    <property type="project" value="TreeGrafter"/>
</dbReference>
<comment type="similarity">
    <text evidence="1">Belongs to the inositol 1,4,5-trisphosphate 5-phosphatase type II family.</text>
</comment>
<dbReference type="SUPFAM" id="SSF56219">
    <property type="entry name" value="DNase I-like"/>
    <property type="match status" value="1"/>
</dbReference>
<dbReference type="Pfam" id="PF17751">
    <property type="entry name" value="SKICH"/>
    <property type="match status" value="1"/>
</dbReference>
<feature type="region of interest" description="Disordered" evidence="2">
    <location>
        <begin position="363"/>
        <end position="388"/>
    </location>
</feature>
<accession>A0A3B3TCB3</accession>
<feature type="domain" description="Inositol polyphosphate-related phosphatase" evidence="4">
    <location>
        <begin position="1"/>
        <end position="82"/>
    </location>
</feature>
<evidence type="ECO:0000313" key="5">
    <source>
        <dbReference type="Ensembl" id="ENSPKIP00000040404.1"/>
    </source>
</evidence>
<dbReference type="Proteomes" id="UP000261540">
    <property type="component" value="Unplaced"/>
</dbReference>
<reference evidence="5" key="1">
    <citation type="submission" date="2025-08" db="UniProtKB">
        <authorList>
            <consortium name="Ensembl"/>
        </authorList>
    </citation>
    <scope>IDENTIFICATION</scope>
</reference>
<dbReference type="GO" id="GO:0001726">
    <property type="term" value="C:ruffle"/>
    <property type="evidence" value="ECO:0007669"/>
    <property type="project" value="TreeGrafter"/>
</dbReference>
<dbReference type="InterPro" id="IPR046985">
    <property type="entry name" value="IP5"/>
</dbReference>
<evidence type="ECO:0000313" key="6">
    <source>
        <dbReference type="Proteomes" id="UP000261540"/>
    </source>
</evidence>
<dbReference type="GO" id="GO:0046856">
    <property type="term" value="P:phosphatidylinositol dephosphorylation"/>
    <property type="evidence" value="ECO:0007669"/>
    <property type="project" value="InterPro"/>
</dbReference>
<dbReference type="FunFam" id="2.60.40.2840:FF:000003">
    <property type="entry name" value="Phosphatidylinositol 4,5-bisphosphate 5-phosphatase A"/>
    <property type="match status" value="1"/>
</dbReference>
<protein>
    <submittedName>
        <fullName evidence="5">Uncharacterized protein</fullName>
    </submittedName>
</protein>
<name>A0A3B3TCB3_9TELE</name>
<dbReference type="GO" id="GO:0034485">
    <property type="term" value="F:phosphatidylinositol-3,4,5-trisphosphate 5-phosphatase activity"/>
    <property type="evidence" value="ECO:0007669"/>
    <property type="project" value="TreeGrafter"/>
</dbReference>
<feature type="compositionally biased region" description="Low complexity" evidence="2">
    <location>
        <begin position="225"/>
        <end position="236"/>
    </location>
</feature>
<dbReference type="InterPro" id="IPR000300">
    <property type="entry name" value="IPPc"/>
</dbReference>
<feature type="region of interest" description="Disordered" evidence="2">
    <location>
        <begin position="202"/>
        <end position="307"/>
    </location>
</feature>
<evidence type="ECO:0000259" key="4">
    <source>
        <dbReference type="Pfam" id="PF22669"/>
    </source>
</evidence>
<organism evidence="5 6">
    <name type="scientific">Paramormyrops kingsleyae</name>
    <dbReference type="NCBI Taxonomy" id="1676925"/>
    <lineage>
        <taxon>Eukaryota</taxon>
        <taxon>Metazoa</taxon>
        <taxon>Chordata</taxon>
        <taxon>Craniata</taxon>
        <taxon>Vertebrata</taxon>
        <taxon>Euteleostomi</taxon>
        <taxon>Actinopterygii</taxon>
        <taxon>Neopterygii</taxon>
        <taxon>Teleostei</taxon>
        <taxon>Osteoglossocephala</taxon>
        <taxon>Osteoglossomorpha</taxon>
        <taxon>Osteoglossiformes</taxon>
        <taxon>Mormyridae</taxon>
        <taxon>Paramormyrops</taxon>
    </lineage>
</organism>
<dbReference type="Gene3D" id="3.60.10.10">
    <property type="entry name" value="Endonuclease/exonuclease/phosphatase"/>
    <property type="match status" value="1"/>
</dbReference>